<feature type="compositionally biased region" description="Polar residues" evidence="1">
    <location>
        <begin position="200"/>
        <end position="210"/>
    </location>
</feature>
<evidence type="ECO:0000313" key="3">
    <source>
        <dbReference type="Proteomes" id="UP001491310"/>
    </source>
</evidence>
<protein>
    <submittedName>
        <fullName evidence="2">Uncharacterized protein</fullName>
    </submittedName>
</protein>
<proteinExistence type="predicted"/>
<name>A0ABR2YBP2_9CHLO</name>
<feature type="compositionally biased region" description="Polar residues" evidence="1">
    <location>
        <begin position="318"/>
        <end position="332"/>
    </location>
</feature>
<feature type="region of interest" description="Disordered" evidence="1">
    <location>
        <begin position="797"/>
        <end position="841"/>
    </location>
</feature>
<feature type="region of interest" description="Disordered" evidence="1">
    <location>
        <begin position="1400"/>
        <end position="1429"/>
    </location>
</feature>
<feature type="region of interest" description="Disordered" evidence="1">
    <location>
        <begin position="524"/>
        <end position="564"/>
    </location>
</feature>
<feature type="compositionally biased region" description="Polar residues" evidence="1">
    <location>
        <begin position="474"/>
        <end position="492"/>
    </location>
</feature>
<reference evidence="2 3" key="1">
    <citation type="journal article" date="2024" name="Nat. Commun.">
        <title>Phylogenomics reveals the evolutionary origins of lichenization in chlorophyte algae.</title>
        <authorList>
            <person name="Puginier C."/>
            <person name="Libourel C."/>
            <person name="Otte J."/>
            <person name="Skaloud P."/>
            <person name="Haon M."/>
            <person name="Grisel S."/>
            <person name="Petersen M."/>
            <person name="Berrin J.G."/>
            <person name="Delaux P.M."/>
            <person name="Dal Grande F."/>
            <person name="Keller J."/>
        </authorList>
    </citation>
    <scope>NUCLEOTIDE SEQUENCE [LARGE SCALE GENOMIC DNA]</scope>
    <source>
        <strain evidence="2 3">SAG 216-7</strain>
    </source>
</reference>
<feature type="region of interest" description="Disordered" evidence="1">
    <location>
        <begin position="918"/>
        <end position="1006"/>
    </location>
</feature>
<feature type="compositionally biased region" description="Low complexity" evidence="1">
    <location>
        <begin position="611"/>
        <end position="625"/>
    </location>
</feature>
<accession>A0ABR2YBP2</accession>
<feature type="region of interest" description="Disordered" evidence="1">
    <location>
        <begin position="1237"/>
        <end position="1282"/>
    </location>
</feature>
<feature type="compositionally biased region" description="Acidic residues" evidence="1">
    <location>
        <begin position="641"/>
        <end position="650"/>
    </location>
</feature>
<feature type="compositionally biased region" description="Polar residues" evidence="1">
    <location>
        <begin position="1400"/>
        <end position="1418"/>
    </location>
</feature>
<sequence>MIQVPSADCQNRPSMTSWKGAIIGSSSCPTTPGVQVSGQDQPRSATHLSHADWEVSGGSEGEAFAMCLYQDAPSTPAHLVLLHGCRMALYRVTSNSKMPILAPAVSAQRLSWDQAEDISLHDSSARNSAAGVASLDSGSATDSDGEVGIRRTKSGRPLSKLTSALRAELDLLVRCVSAPAQLAEVADSHRASGDRRQPQPLKSLSPQTPAAQDLSATPVGMRIKTGPRSVQGKHHSMTPRAPMPQDSSDLGQAINEITSAAVGSVSGQDRRVSFAEVDEVVDGAASAKYPPSPHPRKMGSGAAAIPQRSALKGASPVSRLSGSRASDAQQNSQDRVLITALRAIVSADTEQSAAVNAAVEAGAPGVRVPLSMPLAATEQAALASKDGSLISAHNVNNRDIKEGGQARPGGVSSAETSSAAHNAGALHAKVARLKAHWASMLKSPATATAKEVPRQKGSGQSLPEQVAAQLIRAKSSSAPVLSRPSQVRQAASSGPVAESRTGGWVRPGAGSARVTRLLSFAGRRTVGAKQTEHAHGQASAVTQEPDSTKSRAGPPTTSVQEDECDSDWLSLADLWGLSVYVLPETHVPQDACLSSAASSTASSTSASAQVVASPGSMLSSSSPSSNRGAMLHLGPGPVGEAVEDGSDQDDTTLTTPPTSVSVTPINERRASGEVTAQITEEEEEILTLDQQLSTDRPEPAARPGSSRLPRQVLESDTEASGSSLDRYYSLPATLSLPPTVSVNAPLLQSRTSLLPGAWASGAFGDALDEFFLDSPTMLDSPAVDNGEPTFENSIMAQHAKASSWGKDRVKTGSSKRSSMKRKPQVDITIKDDSSLRTSPRRSLSPFSARFAFSWHRAAQETGPPQLEPSPAATSAHHTRPATAADEGKQERLADYLHSRAGPLEEGLVTARSKALLLNNPDPLRMDPMCTLGSARHRRRSTSSEELLPPQPRPPRCEKDPLNKDPVQYAASPVRRMETVTNRRRRPPQPSPVEAAGPIQAASGAPADVAPAAEAAFRNPAGNGGLSAAEKSAIEAFARKHERKHLKYSKVSSPASASSCSAFAAEAPKSLPGTPPRLLHPHRLSEYTQQHAVPPTQSGLRLVDVDWRWGENRAGRPPPAFWDGFKSGSSRADPQWESNLRLLRVDVERTKPSSHFRRQAAASQSRRISADRIEERLDETTTLVKELKGLVASLRTTQVQNDGAQEAVAAKKVAAAKRIQAVYRGHAVRRRAALLQLSQRNRTAAPSGKTSRRDAALQASMHSSATVQRDERMGHSTQEVKPESSLPMYRAVPVRAVYMRPGQSMAATSLEATVACSQPPLAVTDAEVAALDSLRAQMSQTAASSARAHSLVETPIGWREHSGCHLKARGGKGSVRAKYIHPSTHPGASWGSRHAHPISLTKLSSGNPSKLDKSQTMTSARDKRQDTTDMDEIAAQLKGVMASLADVEKIAGALQADNEASRKVT</sequence>
<feature type="region of interest" description="Disordered" evidence="1">
    <location>
        <begin position="399"/>
        <end position="422"/>
    </location>
</feature>
<feature type="region of interest" description="Disordered" evidence="1">
    <location>
        <begin position="186"/>
        <end position="246"/>
    </location>
</feature>
<keyword evidence="3" id="KW-1185">Reference proteome</keyword>
<dbReference type="PROSITE" id="PS50096">
    <property type="entry name" value="IQ"/>
    <property type="match status" value="1"/>
</dbReference>
<gene>
    <name evidence="2" type="ORF">WJX75_004311</name>
</gene>
<feature type="compositionally biased region" description="Low complexity" evidence="1">
    <location>
        <begin position="651"/>
        <end position="664"/>
    </location>
</feature>
<feature type="region of interest" description="Disordered" evidence="1">
    <location>
        <begin position="131"/>
        <end position="151"/>
    </location>
</feature>
<feature type="region of interest" description="Disordered" evidence="1">
    <location>
        <begin position="445"/>
        <end position="508"/>
    </location>
</feature>
<feature type="region of interest" description="Disordered" evidence="1">
    <location>
        <begin position="858"/>
        <end position="888"/>
    </location>
</feature>
<feature type="compositionally biased region" description="Basic and acidic residues" evidence="1">
    <location>
        <begin position="186"/>
        <end position="197"/>
    </location>
</feature>
<evidence type="ECO:0000313" key="2">
    <source>
        <dbReference type="EMBL" id="KAK9901604.1"/>
    </source>
</evidence>
<dbReference type="Proteomes" id="UP001491310">
    <property type="component" value="Unassembled WGS sequence"/>
</dbReference>
<feature type="region of interest" description="Disordered" evidence="1">
    <location>
        <begin position="688"/>
        <end position="723"/>
    </location>
</feature>
<dbReference type="EMBL" id="JALJOT010000017">
    <property type="protein sequence ID" value="KAK9901604.1"/>
    <property type="molecule type" value="Genomic_DNA"/>
</dbReference>
<feature type="region of interest" description="Disordered" evidence="1">
    <location>
        <begin position="611"/>
        <end position="674"/>
    </location>
</feature>
<organism evidence="2 3">
    <name type="scientific">Coccomyxa subellipsoidea</name>
    <dbReference type="NCBI Taxonomy" id="248742"/>
    <lineage>
        <taxon>Eukaryota</taxon>
        <taxon>Viridiplantae</taxon>
        <taxon>Chlorophyta</taxon>
        <taxon>core chlorophytes</taxon>
        <taxon>Trebouxiophyceae</taxon>
        <taxon>Trebouxiophyceae incertae sedis</taxon>
        <taxon>Coccomyxaceae</taxon>
        <taxon>Coccomyxa</taxon>
    </lineage>
</organism>
<feature type="region of interest" description="Disordered" evidence="1">
    <location>
        <begin position="285"/>
        <end position="332"/>
    </location>
</feature>
<feature type="compositionally biased region" description="Basic and acidic residues" evidence="1">
    <location>
        <begin position="1267"/>
        <end position="1281"/>
    </location>
</feature>
<evidence type="ECO:0000256" key="1">
    <source>
        <dbReference type="SAM" id="MobiDB-lite"/>
    </source>
</evidence>
<comment type="caution">
    <text evidence="2">The sequence shown here is derived from an EMBL/GenBank/DDBJ whole genome shotgun (WGS) entry which is preliminary data.</text>
</comment>